<comment type="caution">
    <text evidence="11">The sequence shown here is derived from an EMBL/GenBank/DDBJ whole genome shotgun (WGS) entry which is preliminary data.</text>
</comment>
<evidence type="ECO:0000256" key="7">
    <source>
        <dbReference type="ARBA" id="ARBA00022989"/>
    </source>
</evidence>
<gene>
    <name evidence="11" type="ORF">P5G51_012370</name>
</gene>
<accession>A0ABU5CJU8</accession>
<dbReference type="EMBL" id="JAROCA020000001">
    <property type="protein sequence ID" value="MDY0406079.1"/>
    <property type="molecule type" value="Genomic_DNA"/>
</dbReference>
<dbReference type="Pfam" id="PF00005">
    <property type="entry name" value="ABC_tran"/>
    <property type="match status" value="1"/>
</dbReference>
<keyword evidence="12" id="KW-1185">Reference proteome</keyword>
<evidence type="ECO:0000256" key="2">
    <source>
        <dbReference type="ARBA" id="ARBA00005417"/>
    </source>
</evidence>
<dbReference type="Proteomes" id="UP001228376">
    <property type="component" value="Unassembled WGS sequence"/>
</dbReference>
<feature type="transmembrane region" description="Helical" evidence="9">
    <location>
        <begin position="327"/>
        <end position="348"/>
    </location>
</feature>
<keyword evidence="3" id="KW-0813">Transport</keyword>
<proteinExistence type="inferred from homology"/>
<evidence type="ECO:0000256" key="3">
    <source>
        <dbReference type="ARBA" id="ARBA00022448"/>
    </source>
</evidence>
<evidence type="ECO:0000256" key="6">
    <source>
        <dbReference type="ARBA" id="ARBA00022840"/>
    </source>
</evidence>
<dbReference type="InterPro" id="IPR003593">
    <property type="entry name" value="AAA+_ATPase"/>
</dbReference>
<dbReference type="InterPro" id="IPR050763">
    <property type="entry name" value="ABC_transporter_ATP-binding"/>
</dbReference>
<protein>
    <submittedName>
        <fullName evidence="11">ATP-binding cassette domain-containing protein</fullName>
    </submittedName>
</protein>
<dbReference type="PANTHER" id="PTHR42711">
    <property type="entry name" value="ABC TRANSPORTER ATP-BINDING PROTEIN"/>
    <property type="match status" value="1"/>
</dbReference>
<evidence type="ECO:0000313" key="12">
    <source>
        <dbReference type="Proteomes" id="UP001228376"/>
    </source>
</evidence>
<name>A0ABU5CJU8_9BACI</name>
<dbReference type="GO" id="GO:0005524">
    <property type="term" value="F:ATP binding"/>
    <property type="evidence" value="ECO:0007669"/>
    <property type="project" value="UniProtKB-KW"/>
</dbReference>
<keyword evidence="6 11" id="KW-0067">ATP-binding</keyword>
<dbReference type="SMART" id="SM00382">
    <property type="entry name" value="AAA"/>
    <property type="match status" value="1"/>
</dbReference>
<evidence type="ECO:0000256" key="8">
    <source>
        <dbReference type="ARBA" id="ARBA00023136"/>
    </source>
</evidence>
<dbReference type="InterPro" id="IPR027417">
    <property type="entry name" value="P-loop_NTPase"/>
</dbReference>
<keyword evidence="5" id="KW-0547">Nucleotide-binding</keyword>
<reference evidence="11 12" key="1">
    <citation type="submission" date="2023-10" db="EMBL/GenBank/DDBJ databases">
        <title>179-bfca-hs.</title>
        <authorList>
            <person name="Miliotis G."/>
            <person name="Sengupta P."/>
            <person name="Hameed A."/>
            <person name="Chuvochina M."/>
            <person name="Mcdonagh F."/>
            <person name="Simpson A.C."/>
            <person name="Singh N.K."/>
            <person name="Rekha P.D."/>
            <person name="Raman K."/>
            <person name="Hugenholtz P."/>
            <person name="Venkateswaran K."/>
        </authorList>
    </citation>
    <scope>NUCLEOTIDE SEQUENCE [LARGE SCALE GENOMIC DNA]</scope>
    <source>
        <strain evidence="11 12">179-BFC-A-HS</strain>
    </source>
</reference>
<dbReference type="Pfam" id="PF13732">
    <property type="entry name" value="DrrA1-3_C"/>
    <property type="match status" value="1"/>
</dbReference>
<dbReference type="InterPro" id="IPR013525">
    <property type="entry name" value="ABC2_TM"/>
</dbReference>
<dbReference type="RefSeq" id="WP_320384702.1">
    <property type="nucleotide sequence ID" value="NZ_JAROCA020000001.1"/>
</dbReference>
<feature type="domain" description="ABC transporter" evidence="10">
    <location>
        <begin position="5"/>
        <end position="230"/>
    </location>
</feature>
<dbReference type="PROSITE" id="PS50893">
    <property type="entry name" value="ABC_TRANSPORTER_2"/>
    <property type="match status" value="1"/>
</dbReference>
<comment type="similarity">
    <text evidence="2">Belongs to the ABC transporter superfamily.</text>
</comment>
<sequence length="463" mass="52005">MGTVLSVKNLEKSFKTKQVLKGITFEVRSGEIMAILGPNGAGKSTTIRNIMGIMYPDNGSVHFEGHTDLPRNIIGYLPEERGLYKNVKVMDMLLYLAELKDYPAKKARERAMAYLEKFDLKGKEHVKLEELSKGMNQKVQFIASILHEPELLILDEPFSGLDPVSQDLFKEEIRDLANQGTAILLSSHQMNLVEEMCDRLFMIQAGQKVIDGPLDEVKAKYSNFKCTIRGKNQLADLEGIAGVQHVQQQDDVNILYLGKDIDPVQWLKTLPDHMAIQELRLDRISLHEIFVAVATNKNLITKGLKSMRNALKIAKWEIKRNLKNKSFLIGLFITPIMIFGFMLLGSIFGGDDEDTGTNVYIHDEIGVFDTVKETVASSGVDWKVKQTDISEKEALKKLQDKEDTAYLFLNKDTLNQGTVNVLTSEEINAYFTDQLQLLQGPIQQLQAKELGLSDTQLAAISKG</sequence>
<keyword evidence="8 9" id="KW-0472">Membrane</keyword>
<evidence type="ECO:0000256" key="9">
    <source>
        <dbReference type="SAM" id="Phobius"/>
    </source>
</evidence>
<dbReference type="PANTHER" id="PTHR42711:SF5">
    <property type="entry name" value="ABC TRANSPORTER ATP-BINDING PROTEIN NATA"/>
    <property type="match status" value="1"/>
</dbReference>
<comment type="subcellular location">
    <subcellularLocation>
        <location evidence="1">Membrane</location>
        <topology evidence="1">Multi-pass membrane protein</topology>
    </subcellularLocation>
</comment>
<evidence type="ECO:0000256" key="4">
    <source>
        <dbReference type="ARBA" id="ARBA00022692"/>
    </source>
</evidence>
<dbReference type="Pfam" id="PF12698">
    <property type="entry name" value="ABC2_membrane_3"/>
    <property type="match status" value="1"/>
</dbReference>
<evidence type="ECO:0000259" key="10">
    <source>
        <dbReference type="PROSITE" id="PS50893"/>
    </source>
</evidence>
<evidence type="ECO:0000256" key="1">
    <source>
        <dbReference type="ARBA" id="ARBA00004141"/>
    </source>
</evidence>
<dbReference type="SUPFAM" id="SSF52540">
    <property type="entry name" value="P-loop containing nucleoside triphosphate hydrolases"/>
    <property type="match status" value="1"/>
</dbReference>
<dbReference type="Gene3D" id="3.40.50.300">
    <property type="entry name" value="P-loop containing nucleotide triphosphate hydrolases"/>
    <property type="match status" value="1"/>
</dbReference>
<dbReference type="InterPro" id="IPR003439">
    <property type="entry name" value="ABC_transporter-like_ATP-bd"/>
</dbReference>
<evidence type="ECO:0000256" key="5">
    <source>
        <dbReference type="ARBA" id="ARBA00022741"/>
    </source>
</evidence>
<evidence type="ECO:0000313" key="11">
    <source>
        <dbReference type="EMBL" id="MDY0406079.1"/>
    </source>
</evidence>
<dbReference type="InterPro" id="IPR025302">
    <property type="entry name" value="DrrA1/2-like_C"/>
</dbReference>
<keyword evidence="4 9" id="KW-0812">Transmembrane</keyword>
<organism evidence="11 12">
    <name type="scientific">Tigheibacillus jepli</name>
    <dbReference type="NCBI Taxonomy" id="3035914"/>
    <lineage>
        <taxon>Bacteria</taxon>
        <taxon>Bacillati</taxon>
        <taxon>Bacillota</taxon>
        <taxon>Bacilli</taxon>
        <taxon>Bacillales</taxon>
        <taxon>Bacillaceae</taxon>
        <taxon>Tigheibacillus</taxon>
    </lineage>
</organism>
<keyword evidence="7 9" id="KW-1133">Transmembrane helix</keyword>